<feature type="domain" description="Major facilitator superfamily (MFS) profile" evidence="11">
    <location>
        <begin position="9"/>
        <end position="422"/>
    </location>
</feature>
<evidence type="ECO:0000256" key="2">
    <source>
        <dbReference type="ARBA" id="ARBA00004162"/>
    </source>
</evidence>
<organism evidence="12 13">
    <name type="scientific">Zingiber officinale</name>
    <name type="common">Ginger</name>
    <name type="synonym">Amomum zingiber</name>
    <dbReference type="NCBI Taxonomy" id="94328"/>
    <lineage>
        <taxon>Eukaryota</taxon>
        <taxon>Viridiplantae</taxon>
        <taxon>Streptophyta</taxon>
        <taxon>Embryophyta</taxon>
        <taxon>Tracheophyta</taxon>
        <taxon>Spermatophyta</taxon>
        <taxon>Magnoliopsida</taxon>
        <taxon>Liliopsida</taxon>
        <taxon>Zingiberales</taxon>
        <taxon>Zingiberaceae</taxon>
        <taxon>Zingiber</taxon>
    </lineage>
</organism>
<feature type="transmembrane region" description="Helical" evidence="10">
    <location>
        <begin position="107"/>
        <end position="134"/>
    </location>
</feature>
<evidence type="ECO:0000256" key="3">
    <source>
        <dbReference type="ARBA" id="ARBA00022448"/>
    </source>
</evidence>
<keyword evidence="8 10" id="KW-0472">Membrane</keyword>
<evidence type="ECO:0000256" key="9">
    <source>
        <dbReference type="ARBA" id="ARBA00024340"/>
    </source>
</evidence>
<keyword evidence="5" id="KW-1003">Cell membrane</keyword>
<evidence type="ECO:0000256" key="6">
    <source>
        <dbReference type="ARBA" id="ARBA00022692"/>
    </source>
</evidence>
<feature type="transmembrane region" description="Helical" evidence="10">
    <location>
        <begin position="173"/>
        <end position="191"/>
    </location>
</feature>
<evidence type="ECO:0000256" key="7">
    <source>
        <dbReference type="ARBA" id="ARBA00022989"/>
    </source>
</evidence>
<dbReference type="GO" id="GO:0005886">
    <property type="term" value="C:plasma membrane"/>
    <property type="evidence" value="ECO:0007669"/>
    <property type="project" value="UniProtKB-SubCell"/>
</dbReference>
<feature type="transmembrane region" description="Helical" evidence="10">
    <location>
        <begin position="83"/>
        <end position="101"/>
    </location>
</feature>
<dbReference type="Proteomes" id="UP000734854">
    <property type="component" value="Unassembled WGS sequence"/>
</dbReference>
<keyword evidence="7 10" id="KW-1133">Transmembrane helix</keyword>
<dbReference type="GO" id="GO:0008285">
    <property type="term" value="P:negative regulation of cell population proliferation"/>
    <property type="evidence" value="ECO:0007669"/>
    <property type="project" value="InterPro"/>
</dbReference>
<dbReference type="PANTHER" id="PTHR23504">
    <property type="entry name" value="MAJOR FACILITATOR SUPERFAMILY DOMAIN-CONTAINING PROTEIN 10"/>
    <property type="match status" value="1"/>
</dbReference>
<dbReference type="Pfam" id="PF07690">
    <property type="entry name" value="MFS_1"/>
    <property type="match status" value="1"/>
</dbReference>
<evidence type="ECO:0000256" key="10">
    <source>
        <dbReference type="SAM" id="Phobius"/>
    </source>
</evidence>
<feature type="transmembrane region" description="Helical" evidence="10">
    <location>
        <begin position="244"/>
        <end position="265"/>
    </location>
</feature>
<dbReference type="AlphaFoldDB" id="A0A8J5LDR9"/>
<reference evidence="12 13" key="1">
    <citation type="submission" date="2020-08" db="EMBL/GenBank/DDBJ databases">
        <title>Plant Genome Project.</title>
        <authorList>
            <person name="Zhang R.-G."/>
        </authorList>
    </citation>
    <scope>NUCLEOTIDE SEQUENCE [LARGE SCALE GENOMIC DNA]</scope>
    <source>
        <tissue evidence="12">Rhizome</tissue>
    </source>
</reference>
<dbReference type="GO" id="GO:0048367">
    <property type="term" value="P:shoot system development"/>
    <property type="evidence" value="ECO:0007669"/>
    <property type="project" value="UniProtKB-ARBA"/>
</dbReference>
<accession>A0A8J5LDR9</accession>
<dbReference type="InterPro" id="IPR011701">
    <property type="entry name" value="MFS"/>
</dbReference>
<comment type="caution">
    <text evidence="12">The sequence shown here is derived from an EMBL/GenBank/DDBJ whole genome shotgun (WGS) entry which is preliminary data.</text>
</comment>
<dbReference type="PANTHER" id="PTHR23504:SF1">
    <property type="entry name" value="GH21943P-RELATED"/>
    <property type="match status" value="1"/>
</dbReference>
<evidence type="ECO:0000256" key="1">
    <source>
        <dbReference type="ARBA" id="ARBA00004141"/>
    </source>
</evidence>
<evidence type="ECO:0000313" key="12">
    <source>
        <dbReference type="EMBL" id="KAG6524428.1"/>
    </source>
</evidence>
<dbReference type="PROSITE" id="PS50850">
    <property type="entry name" value="MFS"/>
    <property type="match status" value="1"/>
</dbReference>
<feature type="transmembrane region" description="Helical" evidence="10">
    <location>
        <begin position="12"/>
        <end position="36"/>
    </location>
</feature>
<feature type="transmembrane region" description="Helical" evidence="10">
    <location>
        <begin position="146"/>
        <end position="167"/>
    </location>
</feature>
<gene>
    <name evidence="12" type="ORF">ZIOFF_014337</name>
</gene>
<name>A0A8J5LDR9_ZINOF</name>
<dbReference type="Gene3D" id="1.20.1250.20">
    <property type="entry name" value="MFS general substrate transporter like domains"/>
    <property type="match status" value="1"/>
</dbReference>
<feature type="transmembrane region" description="Helical" evidence="10">
    <location>
        <begin position="367"/>
        <end position="386"/>
    </location>
</feature>
<feature type="transmembrane region" description="Helical" evidence="10">
    <location>
        <begin position="336"/>
        <end position="355"/>
    </location>
</feature>
<feature type="transmembrane region" description="Helical" evidence="10">
    <location>
        <begin position="308"/>
        <end position="330"/>
    </location>
</feature>
<keyword evidence="3" id="KW-0813">Transport</keyword>
<evidence type="ECO:0000313" key="13">
    <source>
        <dbReference type="Proteomes" id="UP000734854"/>
    </source>
</evidence>
<dbReference type="InterPro" id="IPR020846">
    <property type="entry name" value="MFS_dom"/>
</dbReference>
<evidence type="ECO:0000256" key="8">
    <source>
        <dbReference type="ARBA" id="ARBA00023136"/>
    </source>
</evidence>
<keyword evidence="4" id="KW-0217">Developmental protein</keyword>
<evidence type="ECO:0000259" key="11">
    <source>
        <dbReference type="PROSITE" id="PS50850"/>
    </source>
</evidence>
<dbReference type="CDD" id="cd17330">
    <property type="entry name" value="MFS_SLC46_TetA_like"/>
    <property type="match status" value="1"/>
</dbReference>
<dbReference type="InterPro" id="IPR036259">
    <property type="entry name" value="MFS_trans_sf"/>
</dbReference>
<sequence length="459" mass="49697">MENQVGAGDLRHLFACSFLFYFSVCMVLPAIIDVTIDALCPGLEQCSLAIYLGGVHQAATGLGALFVTPLVGNLSDKYGRKALLSLPMTTAIIPLVILSCGRSKPYFYAYYVAKMLTGMFCEGSMQCLTLAYVADAVCERKRAATFSVLSGISLAGFVSGTLAARFLPTSYTFQVAALVAAFATLYMKIFLAETNRGASLADEESTQPLCFDEHKPPKLSALGNISALSDMIALLRSSKNLTRAAAVAFFANLSDSGYQVALLYYLKAKFHYSKDQFADLMLMIGSLGAASQLLLMPLLAPAIGEERLLIIGLLASCAHIFLYGIAWAYWVPYLSAAFTILSVFLHPSVILRSIVSKKVGPAEQGMAQGCVTGVASFASILAPFIFTPLTALFLSDNVPFSLKGFSIISAGFITMGLKKERKKGWISSIGTVAKEKRSRLYILRRCVIILLCWHKYGKY</sequence>
<dbReference type="SUPFAM" id="SSF103473">
    <property type="entry name" value="MFS general substrate transporter"/>
    <property type="match status" value="1"/>
</dbReference>
<keyword evidence="6 10" id="KW-0812">Transmembrane</keyword>
<comment type="subcellular location">
    <subcellularLocation>
        <location evidence="2">Cell membrane</location>
        <topology evidence="2">Single-pass membrane protein</topology>
    </subcellularLocation>
    <subcellularLocation>
        <location evidence="1">Membrane</location>
        <topology evidence="1">Multi-pass membrane protein</topology>
    </subcellularLocation>
</comment>
<dbReference type="EMBL" id="JACMSC010000004">
    <property type="protein sequence ID" value="KAG6524428.1"/>
    <property type="molecule type" value="Genomic_DNA"/>
</dbReference>
<comment type="similarity">
    <text evidence="9">Belongs to the DVL/RTFL small polypeptides family.</text>
</comment>
<dbReference type="InterPro" id="IPR012552">
    <property type="entry name" value="DVL"/>
</dbReference>
<feature type="transmembrane region" description="Helical" evidence="10">
    <location>
        <begin position="277"/>
        <end position="296"/>
    </location>
</feature>
<protein>
    <recommendedName>
        <fullName evidence="11">Major facilitator superfamily (MFS) profile domain-containing protein</fullName>
    </recommendedName>
</protein>
<proteinExistence type="inferred from homology"/>
<evidence type="ECO:0000256" key="4">
    <source>
        <dbReference type="ARBA" id="ARBA00022473"/>
    </source>
</evidence>
<dbReference type="GO" id="GO:0022857">
    <property type="term" value="F:transmembrane transporter activity"/>
    <property type="evidence" value="ECO:0007669"/>
    <property type="project" value="InterPro"/>
</dbReference>
<feature type="transmembrane region" description="Helical" evidence="10">
    <location>
        <begin position="48"/>
        <end position="71"/>
    </location>
</feature>
<evidence type="ECO:0000256" key="5">
    <source>
        <dbReference type="ARBA" id="ARBA00022475"/>
    </source>
</evidence>
<dbReference type="Pfam" id="PF08137">
    <property type="entry name" value="DVL"/>
    <property type="match status" value="1"/>
</dbReference>
<keyword evidence="13" id="KW-1185">Reference proteome</keyword>